<dbReference type="NCBIfam" id="TIGR03748">
    <property type="entry name" value="conj_PilL"/>
    <property type="match status" value="1"/>
</dbReference>
<dbReference type="RefSeq" id="WP_273439430.1">
    <property type="nucleotide sequence ID" value="NZ_PKUN01000017.1"/>
</dbReference>
<proteinExistence type="predicted"/>
<comment type="caution">
    <text evidence="2">The sequence shown here is derived from an EMBL/GenBank/DDBJ whole genome shotgun (WGS) entry which is preliminary data.</text>
</comment>
<dbReference type="Proteomes" id="UP000235015">
    <property type="component" value="Unassembled WGS sequence"/>
</dbReference>
<evidence type="ECO:0000256" key="1">
    <source>
        <dbReference type="SAM" id="SignalP"/>
    </source>
</evidence>
<feature type="signal peptide" evidence="1">
    <location>
        <begin position="1"/>
        <end position="30"/>
    </location>
</feature>
<reference evidence="2 3" key="1">
    <citation type="submission" date="2017-11" db="EMBL/GenBank/DDBJ databases">
        <title>Genome-resolved metagenomics identifies genetic mobility, metabolic interactions, and unexpected diversity in perchlorate-reducing communities.</title>
        <authorList>
            <person name="Barnum T.P."/>
            <person name="Figueroa I.A."/>
            <person name="Carlstrom C.I."/>
            <person name="Lucas L.N."/>
            <person name="Engelbrektson A.L."/>
            <person name="Coates J.D."/>
        </authorList>
    </citation>
    <scope>NUCLEOTIDE SEQUENCE [LARGE SCALE GENOMIC DNA]</scope>
    <source>
        <strain evidence="2">BM301</strain>
    </source>
</reference>
<keyword evidence="1" id="KW-0732">Signal</keyword>
<gene>
    <name evidence="2" type="ORF">C0630_10965</name>
</gene>
<evidence type="ECO:0000313" key="2">
    <source>
        <dbReference type="EMBL" id="PLX61440.1"/>
    </source>
</evidence>
<dbReference type="STRING" id="1111735.GCA_000428045_01767"/>
<name>A0A2N6CW32_9GAMM</name>
<dbReference type="AlphaFoldDB" id="A0A2N6CW32"/>
<evidence type="ECO:0008006" key="4">
    <source>
        <dbReference type="Google" id="ProtNLM"/>
    </source>
</evidence>
<accession>A0A2N6CW32</accession>
<dbReference type="InterPro" id="IPR022260">
    <property type="entry name" value="Integr_conj_element_PilL"/>
</dbReference>
<evidence type="ECO:0000313" key="3">
    <source>
        <dbReference type="Proteomes" id="UP000235015"/>
    </source>
</evidence>
<dbReference type="EMBL" id="PKUN01000017">
    <property type="protein sequence ID" value="PLX61440.1"/>
    <property type="molecule type" value="Genomic_DNA"/>
</dbReference>
<sequence>MKRVPVAITRPLFALVLGLGGVGVPVDASADTDEVQVGRYSTLPPVATVAQADLLAAIITVQIPDSVQTVGEAVRYLLLRSGYRLLAEEAMPADTVELLALPLPAVHRAFGPITLRHALEMLAGPAFRLVQDPQHRLISFDLCPSARGATHTIDSCGIKEDPQDGG</sequence>
<protein>
    <recommendedName>
        <fullName evidence="4">Pili assembly chaperone</fullName>
    </recommendedName>
</protein>
<organism evidence="2 3">
    <name type="scientific">Sedimenticola selenatireducens</name>
    <dbReference type="NCBI Taxonomy" id="191960"/>
    <lineage>
        <taxon>Bacteria</taxon>
        <taxon>Pseudomonadati</taxon>
        <taxon>Pseudomonadota</taxon>
        <taxon>Gammaproteobacteria</taxon>
        <taxon>Chromatiales</taxon>
        <taxon>Sedimenticolaceae</taxon>
        <taxon>Sedimenticola</taxon>
    </lineage>
</organism>
<feature type="chain" id="PRO_5014976326" description="Pili assembly chaperone" evidence="1">
    <location>
        <begin position="31"/>
        <end position="166"/>
    </location>
</feature>